<protein>
    <submittedName>
        <fullName evidence="3">Uncharacterized protein</fullName>
    </submittedName>
</protein>
<evidence type="ECO:0000256" key="2">
    <source>
        <dbReference type="SAM" id="SignalP"/>
    </source>
</evidence>
<reference evidence="4" key="1">
    <citation type="journal article" date="2019" name="Int. J. Syst. Evol. Microbiol.">
        <title>The Global Catalogue of Microorganisms (GCM) 10K type strain sequencing project: providing services to taxonomists for standard genome sequencing and annotation.</title>
        <authorList>
            <consortium name="The Broad Institute Genomics Platform"/>
            <consortium name="The Broad Institute Genome Sequencing Center for Infectious Disease"/>
            <person name="Wu L."/>
            <person name="Ma J."/>
        </authorList>
    </citation>
    <scope>NUCLEOTIDE SEQUENCE [LARGE SCALE GENOMIC DNA]</scope>
    <source>
        <strain evidence="4">CCUG 54522</strain>
    </source>
</reference>
<feature type="signal peptide" evidence="2">
    <location>
        <begin position="1"/>
        <end position="23"/>
    </location>
</feature>
<proteinExistence type="predicted"/>
<keyword evidence="2" id="KW-0732">Signal</keyword>
<gene>
    <name evidence="3" type="ORF">ACFPYL_00760</name>
</gene>
<evidence type="ECO:0000256" key="1">
    <source>
        <dbReference type="SAM" id="MobiDB-lite"/>
    </source>
</evidence>
<accession>A0ABW1LCZ5</accession>
<name>A0ABW1LCZ5_9ACTN</name>
<evidence type="ECO:0000313" key="4">
    <source>
        <dbReference type="Proteomes" id="UP001596135"/>
    </source>
</evidence>
<feature type="region of interest" description="Disordered" evidence="1">
    <location>
        <begin position="423"/>
        <end position="447"/>
    </location>
</feature>
<sequence length="447" mass="48453">MPIPRPRPAVLAGCVLVVALALAAGVAWWAASGGSDGYDHALQRYGEERGEANRYVNLPDGDAQLAYGSPDGHRLVVQWRDPDGHGWTAPETLYESRRLTAIDSVIRYAGGTVAIVETYTPDTSNDQDDGDIDVVMVCRDRTCTPGRTEPGYASDEPQLSADGGVVYLGQTRRAALVWTDDDGFDAWPWSGLPDEDRSATSETLLAPDGSIRMVTGTPSPGACTYALRASTPGDAALVEVARTTERAPVDDCGTYLDTFSPDWVSTHPDDPRGTAFWFVRDGDDWSTTREDPSGLVALHVPRGGCCELGIAGFIHWNDVAFGSPDGHRISVQTHFQGEESWESQQLLDGAPAGYRCTWIDGHEVDEGFALLLTCHSGPVTSKNQFRGDAYALAVTTDLRHWETRFVSDVRRDPVLDDEGVTIVGTPRTHWSPGTGFSERRTPSAASR</sequence>
<dbReference type="EMBL" id="JBHSRJ010000001">
    <property type="protein sequence ID" value="MFC6041584.1"/>
    <property type="molecule type" value="Genomic_DNA"/>
</dbReference>
<organism evidence="3 4">
    <name type="scientific">Nocardioides hankookensis</name>
    <dbReference type="NCBI Taxonomy" id="443157"/>
    <lineage>
        <taxon>Bacteria</taxon>
        <taxon>Bacillati</taxon>
        <taxon>Actinomycetota</taxon>
        <taxon>Actinomycetes</taxon>
        <taxon>Propionibacteriales</taxon>
        <taxon>Nocardioidaceae</taxon>
        <taxon>Nocardioides</taxon>
    </lineage>
</organism>
<keyword evidence="4" id="KW-1185">Reference proteome</keyword>
<comment type="caution">
    <text evidence="3">The sequence shown here is derived from an EMBL/GenBank/DDBJ whole genome shotgun (WGS) entry which is preliminary data.</text>
</comment>
<feature type="chain" id="PRO_5046203450" evidence="2">
    <location>
        <begin position="24"/>
        <end position="447"/>
    </location>
</feature>
<dbReference type="Proteomes" id="UP001596135">
    <property type="component" value="Unassembled WGS sequence"/>
</dbReference>
<dbReference type="RefSeq" id="WP_379149368.1">
    <property type="nucleotide sequence ID" value="NZ_JBHSRJ010000001.1"/>
</dbReference>
<evidence type="ECO:0000313" key="3">
    <source>
        <dbReference type="EMBL" id="MFC6041584.1"/>
    </source>
</evidence>